<organism evidence="1">
    <name type="scientific">marine metagenome</name>
    <dbReference type="NCBI Taxonomy" id="408172"/>
    <lineage>
        <taxon>unclassified sequences</taxon>
        <taxon>metagenomes</taxon>
        <taxon>ecological metagenomes</taxon>
    </lineage>
</organism>
<name>A0A382F8A5_9ZZZZ</name>
<evidence type="ECO:0000313" key="1">
    <source>
        <dbReference type="EMBL" id="SVB58331.1"/>
    </source>
</evidence>
<gene>
    <name evidence="1" type="ORF">METZ01_LOCUS211185</name>
</gene>
<protein>
    <submittedName>
        <fullName evidence="1">Uncharacterized protein</fullName>
    </submittedName>
</protein>
<proteinExistence type="predicted"/>
<dbReference type="AlphaFoldDB" id="A0A382F8A5"/>
<reference evidence="1" key="1">
    <citation type="submission" date="2018-05" db="EMBL/GenBank/DDBJ databases">
        <authorList>
            <person name="Lanie J.A."/>
            <person name="Ng W.-L."/>
            <person name="Kazmierczak K.M."/>
            <person name="Andrzejewski T.M."/>
            <person name="Davidsen T.M."/>
            <person name="Wayne K.J."/>
            <person name="Tettelin H."/>
            <person name="Glass J.I."/>
            <person name="Rusch D."/>
            <person name="Podicherti R."/>
            <person name="Tsui H.-C.T."/>
            <person name="Winkler M.E."/>
        </authorList>
    </citation>
    <scope>NUCLEOTIDE SEQUENCE</scope>
</reference>
<feature type="non-terminal residue" evidence="1">
    <location>
        <position position="1"/>
    </location>
</feature>
<feature type="non-terminal residue" evidence="1">
    <location>
        <position position="49"/>
    </location>
</feature>
<accession>A0A382F8A5</accession>
<dbReference type="EMBL" id="UINC01048151">
    <property type="protein sequence ID" value="SVB58331.1"/>
    <property type="molecule type" value="Genomic_DNA"/>
</dbReference>
<sequence length="49" mass="5324">VEEVLVPLDVEPAAISDALMSQVEDCAKRIREARANGKAVMMIYGAHLI</sequence>